<reference evidence="2" key="1">
    <citation type="journal article" date="2012" name="Science">
        <title>Fermentation, hydrogen, and sulfur metabolism in multiple uncultivated bacterial phyla.</title>
        <authorList>
            <person name="Wrighton K.C."/>
            <person name="Thomas B.C."/>
            <person name="Sharon I."/>
            <person name="Miller C.S."/>
            <person name="Castelle C.J."/>
            <person name="VerBerkmoes N.C."/>
            <person name="Wilkins M.J."/>
            <person name="Hettich R.L."/>
            <person name="Lipton M.S."/>
            <person name="Williams K.H."/>
            <person name="Long P.E."/>
            <person name="Banfield J.F."/>
        </authorList>
    </citation>
    <scope>NUCLEOTIDE SEQUENCE [LARGE SCALE GENOMIC DNA]</scope>
</reference>
<evidence type="ECO:0000259" key="1">
    <source>
        <dbReference type="Pfam" id="PF13451"/>
    </source>
</evidence>
<feature type="non-terminal residue" evidence="2">
    <location>
        <position position="389"/>
    </location>
</feature>
<accession>K2FWJ8</accession>
<organism evidence="2">
    <name type="scientific">uncultured bacterium</name>
    <name type="common">gcode 4</name>
    <dbReference type="NCBI Taxonomy" id="1234023"/>
    <lineage>
        <taxon>Bacteria</taxon>
        <taxon>environmental samples</taxon>
    </lineage>
</organism>
<feature type="domain" description="Probable zinc-binding" evidence="1">
    <location>
        <begin position="8"/>
        <end position="56"/>
    </location>
</feature>
<sequence length="389" mass="47205">MSEKIIETKICRHCQNNFVITDKDLEFYDKISPIFNSIKYQILTPTLCPDCRQQRRLSFRNERKLYHRKCDLSWKQIISIYSPDKPYKVYEQNEWWSDRWDPKDYGRHFDFSRWFFEQFKQLQNDVPRLSVYVDNSCVNCDFTNQVFHCKDGYLIISCSDTENCMYWKRITESNECVDCLFCIKSSVCYECTDILKCNSCFYVVKSINCSNSYFLSNCEWCHDCFFCVNLRNKSYCIYNKEYSKEEYYEKIKNILENRDTNYFQNEFEKFKLGFPNKNLDLKNIENVIWDNVQNAKDSQFLFDATNVENIKFWQFVQDSTDLYDVDYNCCDSSLSYEVISWWIEMYNCIFWIDIWPVVNNLIYCDACSTHSSNLFWCIWLRNSQYCILN</sequence>
<gene>
    <name evidence="2" type="ORF">ACD_4C00352G0002</name>
</gene>
<dbReference type="AlphaFoldDB" id="K2FWJ8"/>
<dbReference type="InterPro" id="IPR025306">
    <property type="entry name" value="Zn-bnd_dom_prob"/>
</dbReference>
<comment type="caution">
    <text evidence="2">The sequence shown here is derived from an EMBL/GenBank/DDBJ whole genome shotgun (WGS) entry which is preliminary data.</text>
</comment>
<name>K2FWJ8_9BACT</name>
<evidence type="ECO:0000313" key="2">
    <source>
        <dbReference type="EMBL" id="EKE26262.1"/>
    </source>
</evidence>
<dbReference type="Pfam" id="PF13451">
    <property type="entry name" value="zf_Tbcl"/>
    <property type="match status" value="1"/>
</dbReference>
<protein>
    <recommendedName>
        <fullName evidence="1">Probable zinc-binding domain-containing protein</fullName>
    </recommendedName>
</protein>
<dbReference type="EMBL" id="AMFJ01000868">
    <property type="protein sequence ID" value="EKE26262.1"/>
    <property type="molecule type" value="Genomic_DNA"/>
</dbReference>
<proteinExistence type="predicted"/>